<evidence type="ECO:0000313" key="2">
    <source>
        <dbReference type="Proteomes" id="UP001168821"/>
    </source>
</evidence>
<reference evidence="1" key="1">
    <citation type="journal article" date="2023" name="G3 (Bethesda)">
        <title>Whole genome assemblies of Zophobas morio and Tenebrio molitor.</title>
        <authorList>
            <person name="Kaur S."/>
            <person name="Stinson S.A."/>
            <person name="diCenzo G.C."/>
        </authorList>
    </citation>
    <scope>NUCLEOTIDE SEQUENCE</scope>
    <source>
        <strain evidence="1">QUZm001</strain>
    </source>
</reference>
<gene>
    <name evidence="1" type="ORF">Zmor_001408</name>
</gene>
<protein>
    <submittedName>
        <fullName evidence="1">Uncharacterized protein</fullName>
    </submittedName>
</protein>
<evidence type="ECO:0000313" key="1">
    <source>
        <dbReference type="EMBL" id="KAJ3665945.1"/>
    </source>
</evidence>
<dbReference type="AlphaFoldDB" id="A0AA38MPA3"/>
<name>A0AA38MPA3_9CUCU</name>
<organism evidence="1 2">
    <name type="scientific">Zophobas morio</name>
    <dbReference type="NCBI Taxonomy" id="2755281"/>
    <lineage>
        <taxon>Eukaryota</taxon>
        <taxon>Metazoa</taxon>
        <taxon>Ecdysozoa</taxon>
        <taxon>Arthropoda</taxon>
        <taxon>Hexapoda</taxon>
        <taxon>Insecta</taxon>
        <taxon>Pterygota</taxon>
        <taxon>Neoptera</taxon>
        <taxon>Endopterygota</taxon>
        <taxon>Coleoptera</taxon>
        <taxon>Polyphaga</taxon>
        <taxon>Cucujiformia</taxon>
        <taxon>Tenebrionidae</taxon>
        <taxon>Zophobas</taxon>
    </lineage>
</organism>
<accession>A0AA38MPA3</accession>
<dbReference type="Proteomes" id="UP001168821">
    <property type="component" value="Unassembled WGS sequence"/>
</dbReference>
<sequence length="100" mass="11248">MLTSTQTDFLASLNQLRTDLENQVATLKESLINQPNNQFEEIVAEVVEREKRKNNLIIFGVPEQSSFLNNSQPADLDQSAVNSVLALNLILLFLSLNCRD</sequence>
<dbReference type="EMBL" id="JALNTZ010000001">
    <property type="protein sequence ID" value="KAJ3665945.1"/>
    <property type="molecule type" value="Genomic_DNA"/>
</dbReference>
<comment type="caution">
    <text evidence="1">The sequence shown here is derived from an EMBL/GenBank/DDBJ whole genome shotgun (WGS) entry which is preliminary data.</text>
</comment>
<proteinExistence type="predicted"/>
<keyword evidence="2" id="KW-1185">Reference proteome</keyword>